<dbReference type="SMART" id="SM00346">
    <property type="entry name" value="HTH_ICLR"/>
    <property type="match status" value="1"/>
</dbReference>
<dbReference type="GO" id="GO:0003677">
    <property type="term" value="F:DNA binding"/>
    <property type="evidence" value="ECO:0007669"/>
    <property type="project" value="UniProtKB-KW"/>
</dbReference>
<sequence length="263" mass="28368">MAEDPASSLRALRILSFLATQANPVSAVRIADAIDAPRSSTFRLLRGMQSLGFVTHLPELQAYALGIAALEIGQAFGIQVPLARFGRPVLERLVHRLGETAHLAVLHGHETLYIHEETSPSRPALVTAKNVRLPAHLTASGRVILAGLEQDQLKALFPPDYAFTLRTGKGPTTHAEFLQQLASTRRQGFAREFGEVTEGLASIAKPVRDRTGRIVASIAVTYSYSTQPAGLTAGSGDVPAQDVILAALDRATRELSRRLGWEP</sequence>
<evidence type="ECO:0000313" key="6">
    <source>
        <dbReference type="EMBL" id="SDQ55479.1"/>
    </source>
</evidence>
<dbReference type="GO" id="GO:0045892">
    <property type="term" value="P:negative regulation of DNA-templated transcription"/>
    <property type="evidence" value="ECO:0007669"/>
    <property type="project" value="TreeGrafter"/>
</dbReference>
<dbReference type="Proteomes" id="UP000181917">
    <property type="component" value="Unassembled WGS sequence"/>
</dbReference>
<feature type="domain" description="HTH iclR-type" evidence="4">
    <location>
        <begin position="5"/>
        <end position="67"/>
    </location>
</feature>
<evidence type="ECO:0000259" key="5">
    <source>
        <dbReference type="PROSITE" id="PS51078"/>
    </source>
</evidence>
<evidence type="ECO:0000313" key="7">
    <source>
        <dbReference type="Proteomes" id="UP000181917"/>
    </source>
</evidence>
<dbReference type="InterPro" id="IPR029016">
    <property type="entry name" value="GAF-like_dom_sf"/>
</dbReference>
<dbReference type="PANTHER" id="PTHR30136:SF24">
    <property type="entry name" value="HTH-TYPE TRANSCRIPTIONAL REPRESSOR ALLR"/>
    <property type="match status" value="1"/>
</dbReference>
<dbReference type="AlphaFoldDB" id="A0A1H1BU97"/>
<organism evidence="6 7">
    <name type="scientific">Crystallibacter crystallopoietes</name>
    <dbReference type="NCBI Taxonomy" id="37928"/>
    <lineage>
        <taxon>Bacteria</taxon>
        <taxon>Bacillati</taxon>
        <taxon>Actinomycetota</taxon>
        <taxon>Actinomycetes</taxon>
        <taxon>Micrococcales</taxon>
        <taxon>Micrococcaceae</taxon>
        <taxon>Crystallibacter</taxon>
    </lineage>
</organism>
<dbReference type="InterPro" id="IPR036388">
    <property type="entry name" value="WH-like_DNA-bd_sf"/>
</dbReference>
<dbReference type="InterPro" id="IPR050707">
    <property type="entry name" value="HTH_MetabolicPath_Reg"/>
</dbReference>
<dbReference type="InterPro" id="IPR014757">
    <property type="entry name" value="Tscrpt_reg_IclR_C"/>
</dbReference>
<proteinExistence type="predicted"/>
<dbReference type="SUPFAM" id="SSF46785">
    <property type="entry name" value="Winged helix' DNA-binding domain"/>
    <property type="match status" value="1"/>
</dbReference>
<dbReference type="KEGG" id="acry:AC20117_09490"/>
<keyword evidence="3" id="KW-0804">Transcription</keyword>
<reference evidence="6 7" key="1">
    <citation type="submission" date="2016-10" db="EMBL/GenBank/DDBJ databases">
        <authorList>
            <person name="de Groot N.N."/>
        </authorList>
    </citation>
    <scope>NUCLEOTIDE SEQUENCE [LARGE SCALE GENOMIC DNA]</scope>
    <source>
        <strain evidence="6 7">DSM 20117</strain>
    </source>
</reference>
<dbReference type="SUPFAM" id="SSF55781">
    <property type="entry name" value="GAF domain-like"/>
    <property type="match status" value="1"/>
</dbReference>
<dbReference type="InterPro" id="IPR005471">
    <property type="entry name" value="Tscrpt_reg_IclR_N"/>
</dbReference>
<accession>A0A1H1BU97</accession>
<dbReference type="Pfam" id="PF09339">
    <property type="entry name" value="HTH_IclR"/>
    <property type="match status" value="1"/>
</dbReference>
<keyword evidence="2 6" id="KW-0238">DNA-binding</keyword>
<dbReference type="Pfam" id="PF01614">
    <property type="entry name" value="IclR_C"/>
    <property type="match status" value="1"/>
</dbReference>
<dbReference type="PROSITE" id="PS51078">
    <property type="entry name" value="ICLR_ED"/>
    <property type="match status" value="1"/>
</dbReference>
<dbReference type="Gene3D" id="3.30.450.40">
    <property type="match status" value="1"/>
</dbReference>
<keyword evidence="1" id="KW-0805">Transcription regulation</keyword>
<protein>
    <submittedName>
        <fullName evidence="6">DNA-binding transcriptional regulator, IclR family</fullName>
    </submittedName>
</protein>
<dbReference type="PANTHER" id="PTHR30136">
    <property type="entry name" value="HELIX-TURN-HELIX TRANSCRIPTIONAL REGULATOR, ICLR FAMILY"/>
    <property type="match status" value="1"/>
</dbReference>
<dbReference type="PROSITE" id="PS51077">
    <property type="entry name" value="HTH_ICLR"/>
    <property type="match status" value="1"/>
</dbReference>
<feature type="domain" description="IclR-ED" evidence="5">
    <location>
        <begin position="68"/>
        <end position="261"/>
    </location>
</feature>
<dbReference type="RefSeq" id="WP_074699937.1">
    <property type="nucleotide sequence ID" value="NZ_CP018863.1"/>
</dbReference>
<name>A0A1H1BU97_9MICC</name>
<keyword evidence="7" id="KW-1185">Reference proteome</keyword>
<evidence type="ECO:0000256" key="2">
    <source>
        <dbReference type="ARBA" id="ARBA00023125"/>
    </source>
</evidence>
<dbReference type="Gene3D" id="1.10.10.10">
    <property type="entry name" value="Winged helix-like DNA-binding domain superfamily/Winged helix DNA-binding domain"/>
    <property type="match status" value="1"/>
</dbReference>
<evidence type="ECO:0000259" key="4">
    <source>
        <dbReference type="PROSITE" id="PS51077"/>
    </source>
</evidence>
<dbReference type="EMBL" id="FNKH01000002">
    <property type="protein sequence ID" value="SDQ55479.1"/>
    <property type="molecule type" value="Genomic_DNA"/>
</dbReference>
<evidence type="ECO:0000256" key="3">
    <source>
        <dbReference type="ARBA" id="ARBA00023163"/>
    </source>
</evidence>
<dbReference type="InterPro" id="IPR036390">
    <property type="entry name" value="WH_DNA-bd_sf"/>
</dbReference>
<evidence type="ECO:0000256" key="1">
    <source>
        <dbReference type="ARBA" id="ARBA00023015"/>
    </source>
</evidence>
<gene>
    <name evidence="6" type="ORF">SAMN04489742_1573</name>
</gene>
<dbReference type="GO" id="GO:0003700">
    <property type="term" value="F:DNA-binding transcription factor activity"/>
    <property type="evidence" value="ECO:0007669"/>
    <property type="project" value="TreeGrafter"/>
</dbReference>
<dbReference type="STRING" id="37928.SAMN04489742_1573"/>